<keyword evidence="1" id="KW-0812">Transmembrane</keyword>
<accession>A0A7J6LS46</accession>
<keyword evidence="3" id="KW-1185">Reference proteome</keyword>
<dbReference type="AlphaFoldDB" id="A0A7J6LS46"/>
<sequence length="217" mass="24246">CDPVCSIMVFVCLSCMLPYPLAFKLRVFSSYEMHNVNLRKTMSILMIFLVDAVIAAAGGQGNFKITRSISPHEREWQLCSMDGEHPTGRWAIWLQSGSESKPGRLAVDYVRCDAVIRTMPTDGGEEDSYTEYLGYRPDPNDEGREIQMTDWVSKGGRLVVDGVPMLIQDSLNDIVLPERTDTCDKATSFLVKTYATSQNADGRKQQEANDALCKIFG</sequence>
<evidence type="ECO:0000313" key="2">
    <source>
        <dbReference type="EMBL" id="KAF4661711.1"/>
    </source>
</evidence>
<keyword evidence="1" id="KW-0472">Membrane</keyword>
<feature type="transmembrane region" description="Helical" evidence="1">
    <location>
        <begin position="44"/>
        <end position="63"/>
    </location>
</feature>
<comment type="caution">
    <text evidence="2">The sequence shown here is derived from an EMBL/GenBank/DDBJ whole genome shotgun (WGS) entry which is preliminary data.</text>
</comment>
<keyword evidence="1" id="KW-1133">Transmembrane helix</keyword>
<reference evidence="2 3" key="1">
    <citation type="submission" date="2020-04" db="EMBL/GenBank/DDBJ databases">
        <title>Perkinsus chesapeaki whole genome sequence.</title>
        <authorList>
            <person name="Bogema D.R."/>
        </authorList>
    </citation>
    <scope>NUCLEOTIDE SEQUENCE [LARGE SCALE GENOMIC DNA]</scope>
    <source>
        <strain evidence="2">ATCC PRA-425</strain>
    </source>
</reference>
<dbReference type="EMBL" id="JAAPAO010000369">
    <property type="protein sequence ID" value="KAF4661711.1"/>
    <property type="molecule type" value="Genomic_DNA"/>
</dbReference>
<gene>
    <name evidence="2" type="ORF">FOL47_006567</name>
</gene>
<feature type="transmembrane region" description="Helical" evidence="1">
    <location>
        <begin position="6"/>
        <end position="23"/>
    </location>
</feature>
<name>A0A7J6LS46_PERCH</name>
<proteinExistence type="predicted"/>
<dbReference type="Proteomes" id="UP000591131">
    <property type="component" value="Unassembled WGS sequence"/>
</dbReference>
<evidence type="ECO:0000313" key="3">
    <source>
        <dbReference type="Proteomes" id="UP000591131"/>
    </source>
</evidence>
<protein>
    <submittedName>
        <fullName evidence="2">Uncharacterized protein</fullName>
    </submittedName>
</protein>
<organism evidence="2 3">
    <name type="scientific">Perkinsus chesapeaki</name>
    <name type="common">Clam parasite</name>
    <name type="synonym">Perkinsus andrewsi</name>
    <dbReference type="NCBI Taxonomy" id="330153"/>
    <lineage>
        <taxon>Eukaryota</taxon>
        <taxon>Sar</taxon>
        <taxon>Alveolata</taxon>
        <taxon>Perkinsozoa</taxon>
        <taxon>Perkinsea</taxon>
        <taxon>Perkinsida</taxon>
        <taxon>Perkinsidae</taxon>
        <taxon>Perkinsus</taxon>
    </lineage>
</organism>
<evidence type="ECO:0000256" key="1">
    <source>
        <dbReference type="SAM" id="Phobius"/>
    </source>
</evidence>
<feature type="non-terminal residue" evidence="2">
    <location>
        <position position="217"/>
    </location>
</feature>